<sequence>MIFISILLNN</sequence>
<reference evidence="1" key="2">
    <citation type="journal article" date="2017" name="J. Med. Entomol.">
        <title>Transcriptome Analysis of the Triatoma infestans (Hemiptera: Reduviidae) Integument.</title>
        <authorList>
            <person name="Calderon-Fernandez G.M."/>
            <person name="Moriconi D.E."/>
            <person name="Dulbecco A.B."/>
            <person name="Juarez M.P."/>
        </authorList>
    </citation>
    <scope>NUCLEOTIDE SEQUENCE</scope>
    <source>
        <strain evidence="1">Int1</strain>
        <tissue evidence="1">Integument</tissue>
    </source>
</reference>
<accession>A0A161M2U5</accession>
<evidence type="ECO:0000313" key="1">
    <source>
        <dbReference type="EMBL" id="JAR96933.1"/>
    </source>
</evidence>
<proteinExistence type="predicted"/>
<name>A0A161M2U5_TRIIF</name>
<dbReference type="EMBL" id="GEMB01006405">
    <property type="protein sequence ID" value="JAR96933.1"/>
    <property type="molecule type" value="Transcribed_RNA"/>
</dbReference>
<organism evidence="1">
    <name type="scientific">Triatoma infestans</name>
    <name type="common">Assassin bug</name>
    <dbReference type="NCBI Taxonomy" id="30076"/>
    <lineage>
        <taxon>Eukaryota</taxon>
        <taxon>Metazoa</taxon>
        <taxon>Ecdysozoa</taxon>
        <taxon>Arthropoda</taxon>
        <taxon>Hexapoda</taxon>
        <taxon>Insecta</taxon>
        <taxon>Pterygota</taxon>
        <taxon>Neoptera</taxon>
        <taxon>Paraneoptera</taxon>
        <taxon>Hemiptera</taxon>
        <taxon>Heteroptera</taxon>
        <taxon>Panheteroptera</taxon>
        <taxon>Cimicomorpha</taxon>
        <taxon>Reduviidae</taxon>
        <taxon>Triatominae</taxon>
        <taxon>Triatoma</taxon>
    </lineage>
</organism>
<reference evidence="1" key="1">
    <citation type="submission" date="2016-04" db="EMBL/GenBank/DDBJ databases">
        <authorList>
            <person name="Calderon-Fernandez G.M.Sr."/>
        </authorList>
    </citation>
    <scope>NUCLEOTIDE SEQUENCE</scope>
    <source>
        <strain evidence="1">Int1</strain>
        <tissue evidence="1">Integument</tissue>
    </source>
</reference>
<protein>
    <submittedName>
        <fullName evidence="1">Phd finger protein 14</fullName>
    </submittedName>
</protein>